<dbReference type="GO" id="GO:0005737">
    <property type="term" value="C:cytoplasm"/>
    <property type="evidence" value="ECO:0007669"/>
    <property type="project" value="TreeGrafter"/>
</dbReference>
<dbReference type="InterPro" id="IPR002068">
    <property type="entry name" value="A-crystallin/Hsp20_dom"/>
</dbReference>
<gene>
    <name evidence="5" type="ORF">BV898_14401</name>
</gene>
<evidence type="ECO:0000313" key="5">
    <source>
        <dbReference type="EMBL" id="OWA49864.1"/>
    </source>
</evidence>
<dbReference type="InterPro" id="IPR001436">
    <property type="entry name" value="Alpha-crystallin/sHSP_animal"/>
</dbReference>
<evidence type="ECO:0000256" key="2">
    <source>
        <dbReference type="RuleBase" id="RU003616"/>
    </source>
</evidence>
<dbReference type="EMBL" id="MTYJ01000175">
    <property type="protein sequence ID" value="OWA49864.1"/>
    <property type="molecule type" value="Genomic_DNA"/>
</dbReference>
<dbReference type="Gene3D" id="2.60.40.790">
    <property type="match status" value="1"/>
</dbReference>
<dbReference type="Proteomes" id="UP000192578">
    <property type="component" value="Unassembled WGS sequence"/>
</dbReference>
<dbReference type="OrthoDB" id="1431247at2759"/>
<feature type="domain" description="SHSP" evidence="4">
    <location>
        <begin position="61"/>
        <end position="167"/>
    </location>
</feature>
<dbReference type="SUPFAM" id="SSF49764">
    <property type="entry name" value="HSP20-like chaperones"/>
    <property type="match status" value="1"/>
</dbReference>
<feature type="coiled-coil region" evidence="3">
    <location>
        <begin position="22"/>
        <end position="49"/>
    </location>
</feature>
<protein>
    <recommendedName>
        <fullName evidence="4">SHSP domain-containing protein</fullName>
    </recommendedName>
</protein>
<dbReference type="PANTHER" id="PTHR45640:SF26">
    <property type="entry name" value="RE23625P"/>
    <property type="match status" value="1"/>
</dbReference>
<dbReference type="GO" id="GO:0042026">
    <property type="term" value="P:protein refolding"/>
    <property type="evidence" value="ECO:0007669"/>
    <property type="project" value="TreeGrafter"/>
</dbReference>
<reference evidence="6" key="1">
    <citation type="submission" date="2017-01" db="EMBL/GenBank/DDBJ databases">
        <title>Comparative genomics of anhydrobiosis in the tardigrade Hypsibius dujardini.</title>
        <authorList>
            <person name="Yoshida Y."/>
            <person name="Koutsovoulos G."/>
            <person name="Laetsch D."/>
            <person name="Stevens L."/>
            <person name="Kumar S."/>
            <person name="Horikawa D."/>
            <person name="Ishino K."/>
            <person name="Komine S."/>
            <person name="Tomita M."/>
            <person name="Blaxter M."/>
            <person name="Arakawa K."/>
        </authorList>
    </citation>
    <scope>NUCLEOTIDE SEQUENCE [LARGE SCALE GENOMIC DNA]</scope>
    <source>
        <strain evidence="6">Z151</strain>
    </source>
</reference>
<dbReference type="PROSITE" id="PS01031">
    <property type="entry name" value="SHSP"/>
    <property type="match status" value="1"/>
</dbReference>
<accession>A0A9X6RJG8</accession>
<dbReference type="PANTHER" id="PTHR45640">
    <property type="entry name" value="HEAT SHOCK PROTEIN HSP-12.2-RELATED"/>
    <property type="match status" value="1"/>
</dbReference>
<dbReference type="GO" id="GO:0051082">
    <property type="term" value="F:unfolded protein binding"/>
    <property type="evidence" value="ECO:0007669"/>
    <property type="project" value="TreeGrafter"/>
</dbReference>
<comment type="caution">
    <text evidence="5">The sequence shown here is derived from an EMBL/GenBank/DDBJ whole genome shotgun (WGS) entry which is preliminary data.</text>
</comment>
<dbReference type="AlphaFoldDB" id="A0A9X6RJG8"/>
<dbReference type="Pfam" id="PF00011">
    <property type="entry name" value="HSP20"/>
    <property type="match status" value="1"/>
</dbReference>
<organism evidence="5 6">
    <name type="scientific">Hypsibius exemplaris</name>
    <name type="common">Freshwater tardigrade</name>
    <dbReference type="NCBI Taxonomy" id="2072580"/>
    <lineage>
        <taxon>Eukaryota</taxon>
        <taxon>Metazoa</taxon>
        <taxon>Ecdysozoa</taxon>
        <taxon>Tardigrada</taxon>
        <taxon>Eutardigrada</taxon>
        <taxon>Parachela</taxon>
        <taxon>Hypsibioidea</taxon>
        <taxon>Hypsibiidae</taxon>
        <taxon>Hypsibius</taxon>
    </lineage>
</organism>
<evidence type="ECO:0000313" key="6">
    <source>
        <dbReference type="Proteomes" id="UP000192578"/>
    </source>
</evidence>
<evidence type="ECO:0000256" key="3">
    <source>
        <dbReference type="SAM" id="Coils"/>
    </source>
</evidence>
<keyword evidence="6" id="KW-1185">Reference proteome</keyword>
<keyword evidence="3" id="KW-0175">Coiled coil</keyword>
<comment type="similarity">
    <text evidence="1 2">Belongs to the small heat shock protein (HSP20) family.</text>
</comment>
<dbReference type="GO" id="GO:0009408">
    <property type="term" value="P:response to heat"/>
    <property type="evidence" value="ECO:0007669"/>
    <property type="project" value="TreeGrafter"/>
</dbReference>
<sequence>MSLAPIGMFNRQVDAFGLGDILGDYDRQMRHMMRELNRMESQYEGQLDNTIQSQWPLTSLMDRSAITPRILDQNGQKIAQFNFDIKGFKPQDVHIKTADGRLVVGAKHEDEGEDHHAIREFRRMVTLPEGMQIEGMKSRLHPNGVLSVYAPYTPPAIEHKQNELPIHHERDAKALK</sequence>
<dbReference type="CDD" id="cd06526">
    <property type="entry name" value="metazoan_ACD"/>
    <property type="match status" value="1"/>
</dbReference>
<name>A0A9X6RJG8_HYPEX</name>
<dbReference type="GO" id="GO:0005634">
    <property type="term" value="C:nucleus"/>
    <property type="evidence" value="ECO:0007669"/>
    <property type="project" value="TreeGrafter"/>
</dbReference>
<evidence type="ECO:0000259" key="4">
    <source>
        <dbReference type="PROSITE" id="PS01031"/>
    </source>
</evidence>
<dbReference type="InterPro" id="IPR008978">
    <property type="entry name" value="HSP20-like_chaperone"/>
</dbReference>
<evidence type="ECO:0000256" key="1">
    <source>
        <dbReference type="PROSITE-ProRule" id="PRU00285"/>
    </source>
</evidence>
<proteinExistence type="inferred from homology"/>